<keyword evidence="15" id="KW-1185">Reference proteome</keyword>
<evidence type="ECO:0000259" key="13">
    <source>
        <dbReference type="Pfam" id="PF07884"/>
    </source>
</evidence>
<evidence type="ECO:0000256" key="6">
    <source>
        <dbReference type="ARBA" id="ARBA00023002"/>
    </source>
</evidence>
<dbReference type="OrthoDB" id="9801056at2"/>
<keyword evidence="8" id="KW-1015">Disulfide bond</keyword>
<evidence type="ECO:0000313" key="14">
    <source>
        <dbReference type="EMBL" id="PIL45075.1"/>
    </source>
</evidence>
<evidence type="ECO:0000256" key="9">
    <source>
        <dbReference type="ARBA" id="ARBA00023284"/>
    </source>
</evidence>
<dbReference type="Pfam" id="PF01370">
    <property type="entry name" value="Epimerase"/>
    <property type="match status" value="1"/>
</dbReference>
<dbReference type="GO" id="GO:0016020">
    <property type="term" value="C:membrane"/>
    <property type="evidence" value="ECO:0007669"/>
    <property type="project" value="UniProtKB-SubCell"/>
</dbReference>
<dbReference type="Gene3D" id="1.20.1440.130">
    <property type="entry name" value="VKOR domain"/>
    <property type="match status" value="1"/>
</dbReference>
<keyword evidence="3 10" id="KW-0812">Transmembrane</keyword>
<dbReference type="Pfam" id="PF03779">
    <property type="entry name" value="SPW"/>
    <property type="match status" value="2"/>
</dbReference>
<evidence type="ECO:0000256" key="4">
    <source>
        <dbReference type="ARBA" id="ARBA00022719"/>
    </source>
</evidence>
<name>A0A2G8TGA5_9BURK</name>
<feature type="transmembrane region" description="Helical" evidence="10">
    <location>
        <begin position="388"/>
        <end position="414"/>
    </location>
</feature>
<feature type="transmembrane region" description="Helical" evidence="10">
    <location>
        <begin position="538"/>
        <end position="558"/>
    </location>
</feature>
<proteinExistence type="inferred from homology"/>
<feature type="transmembrane region" description="Helical" evidence="10">
    <location>
        <begin position="583"/>
        <end position="605"/>
    </location>
</feature>
<dbReference type="CDD" id="cd12919">
    <property type="entry name" value="VKOR_2"/>
    <property type="match status" value="1"/>
</dbReference>
<feature type="domain" description="SPW repeat-containing integral membrane" evidence="12">
    <location>
        <begin position="428"/>
        <end position="502"/>
    </location>
</feature>
<dbReference type="GO" id="GO:0048038">
    <property type="term" value="F:quinone binding"/>
    <property type="evidence" value="ECO:0007669"/>
    <property type="project" value="UniProtKB-KW"/>
</dbReference>
<reference evidence="14 15" key="1">
    <citation type="submission" date="2017-10" db="EMBL/GenBank/DDBJ databases">
        <title>Massilia psychrophilum sp. nov., a novel purple-pigmented bacterium isolated from Tianshan glacier, Xinjiang Municipality, China.</title>
        <authorList>
            <person name="Wang H."/>
        </authorList>
    </citation>
    <scope>NUCLEOTIDE SEQUENCE [LARGE SCALE GENOMIC DNA]</scope>
    <source>
        <strain evidence="14 15">JCM 30074</strain>
    </source>
</reference>
<organism evidence="14 15">
    <name type="scientific">Massilia eurypsychrophila</name>
    <dbReference type="NCBI Taxonomy" id="1485217"/>
    <lineage>
        <taxon>Bacteria</taxon>
        <taxon>Pseudomonadati</taxon>
        <taxon>Pseudomonadota</taxon>
        <taxon>Betaproteobacteria</taxon>
        <taxon>Burkholderiales</taxon>
        <taxon>Oxalobacteraceae</taxon>
        <taxon>Telluria group</taxon>
        <taxon>Massilia</taxon>
    </lineage>
</organism>
<dbReference type="Pfam" id="PF07884">
    <property type="entry name" value="VKOR"/>
    <property type="match status" value="1"/>
</dbReference>
<dbReference type="InterPro" id="IPR050177">
    <property type="entry name" value="Lipid_A_modif_metabolic_enz"/>
</dbReference>
<dbReference type="EMBL" id="PDOC01000005">
    <property type="protein sequence ID" value="PIL45075.1"/>
    <property type="molecule type" value="Genomic_DNA"/>
</dbReference>
<evidence type="ECO:0000256" key="7">
    <source>
        <dbReference type="ARBA" id="ARBA00023136"/>
    </source>
</evidence>
<keyword evidence="5 10" id="KW-1133">Transmembrane helix</keyword>
<evidence type="ECO:0000256" key="3">
    <source>
        <dbReference type="ARBA" id="ARBA00022692"/>
    </source>
</evidence>
<evidence type="ECO:0000313" key="15">
    <source>
        <dbReference type="Proteomes" id="UP000230390"/>
    </source>
</evidence>
<gene>
    <name evidence="14" type="ORF">CR105_11465</name>
</gene>
<evidence type="ECO:0000259" key="11">
    <source>
        <dbReference type="Pfam" id="PF01370"/>
    </source>
</evidence>
<evidence type="ECO:0000256" key="5">
    <source>
        <dbReference type="ARBA" id="ARBA00022989"/>
    </source>
</evidence>
<keyword evidence="9" id="KW-0676">Redox-active center</keyword>
<dbReference type="InterPro" id="IPR036291">
    <property type="entry name" value="NAD(P)-bd_dom_sf"/>
</dbReference>
<evidence type="ECO:0000259" key="12">
    <source>
        <dbReference type="Pfam" id="PF03779"/>
    </source>
</evidence>
<feature type="domain" description="Vitamin K epoxide reductase" evidence="13">
    <location>
        <begin position="537"/>
        <end position="664"/>
    </location>
</feature>
<feature type="transmembrane region" description="Helical" evidence="10">
    <location>
        <begin position="434"/>
        <end position="453"/>
    </location>
</feature>
<evidence type="ECO:0000256" key="10">
    <source>
        <dbReference type="SAM" id="Phobius"/>
    </source>
</evidence>
<feature type="transmembrane region" description="Helical" evidence="10">
    <location>
        <begin position="486"/>
        <end position="507"/>
    </location>
</feature>
<feature type="domain" description="SPW repeat-containing integral membrane" evidence="12">
    <location>
        <begin position="726"/>
        <end position="817"/>
    </location>
</feature>
<dbReference type="InterPro" id="IPR012932">
    <property type="entry name" value="VKOR"/>
</dbReference>
<accession>A0A2G8TGA5</accession>
<feature type="transmembrane region" description="Helical" evidence="10">
    <location>
        <begin position="617"/>
        <end position="637"/>
    </location>
</feature>
<sequence>MDQPVVLIAGGYGRIGRAIASVLAPRYRVVALERRCGQGARDCIEADISSDEELTRAMEQFRASFGGRIASVVHLAAYFDFSGEDHPAYGAVNVDGTRRLLRALRGFQVEQFIYASTMLVHTATCPGIPITEDGTLTPKWAYPRSKAQAEEVVRSERGAIPATIFRIAGVYTDAGEVPSLTMQIQRIYERQWASHLFPGDPSHGQSFVHVDDLAQAFAQAVDRRTNLPPETTILIGEPVTESYEALQNLIGQLLHGEPWETRSIPRSAASAGAWVQARVEDIVPDAIDGGIEPFIKPFMIGLADDHYEIDIGHARKLLGWEPKRRLRDTLPAMVDMLKRDPPAWYRRNGIALPPRLAEVSDAAAPELPADQLIGKYEALQRDAHQRTLWCHFANVALGAWLVSSPFVFGLAQHWMEAVAPVAPNGRGLEFSHTWMTASNVITGLLIMLFSLLSISRFKGWARWTVALLGIWLLFAPLVFWTPSAAAYANDTIVGALVILLAVGIPNAPGESMVGQMTGPDIPPGWSYCPSSWNQRMPIVILAFVGLFVSRYLAAYQMGHIPAAWDPFFGNGTEQIVTSWLSEAWPVADAGLGGAVYVLEIVTGIIGSRRRWRTMPWLVLAFGVMIVPLGATSIFFIIVQPVWLGAWCTLCLIAALAMLVQIPYSFDEILATLQFLRSSRRQGKPLLRVLIFGGTCPGDAIDRSDDFTLPARKVVREMLRGGVTFPWTLWASMAIGMLLMLTPLLFGTQGAAADSDHVIGSLVVTFSIMAWAEVARPLRYVNAAFGAWLVLAPWHIAGFSVPAAAATVAAGVALIVLSIPKGAVESHYAQWDARIV</sequence>
<dbReference type="PANTHER" id="PTHR43245">
    <property type="entry name" value="BIFUNCTIONAL POLYMYXIN RESISTANCE PROTEIN ARNA"/>
    <property type="match status" value="1"/>
</dbReference>
<dbReference type="AlphaFoldDB" id="A0A2G8TGA5"/>
<feature type="transmembrane region" description="Helical" evidence="10">
    <location>
        <begin position="793"/>
        <end position="816"/>
    </location>
</feature>
<keyword evidence="7 10" id="KW-0472">Membrane</keyword>
<dbReference type="GO" id="GO:0016491">
    <property type="term" value="F:oxidoreductase activity"/>
    <property type="evidence" value="ECO:0007669"/>
    <property type="project" value="UniProtKB-KW"/>
</dbReference>
<dbReference type="RefSeq" id="WP_099788579.1">
    <property type="nucleotide sequence ID" value="NZ_JBHLYV010000032.1"/>
</dbReference>
<dbReference type="SUPFAM" id="SSF51735">
    <property type="entry name" value="NAD(P)-binding Rossmann-fold domains"/>
    <property type="match status" value="1"/>
</dbReference>
<feature type="domain" description="NAD-dependent epimerase/dehydratase" evidence="11">
    <location>
        <begin position="6"/>
        <end position="236"/>
    </location>
</feature>
<dbReference type="InterPro" id="IPR038354">
    <property type="entry name" value="VKOR_sf"/>
</dbReference>
<evidence type="ECO:0000256" key="2">
    <source>
        <dbReference type="ARBA" id="ARBA00006214"/>
    </source>
</evidence>
<evidence type="ECO:0000256" key="1">
    <source>
        <dbReference type="ARBA" id="ARBA00004141"/>
    </source>
</evidence>
<keyword evidence="4" id="KW-0874">Quinone</keyword>
<comment type="similarity">
    <text evidence="2">Belongs to the VKOR family.</text>
</comment>
<feature type="transmembrane region" description="Helical" evidence="10">
    <location>
        <begin position="757"/>
        <end position="773"/>
    </location>
</feature>
<feature type="transmembrane region" description="Helical" evidence="10">
    <location>
        <begin position="643"/>
        <end position="663"/>
    </location>
</feature>
<keyword evidence="6" id="KW-0560">Oxidoreductase</keyword>
<dbReference type="Proteomes" id="UP000230390">
    <property type="component" value="Unassembled WGS sequence"/>
</dbReference>
<feature type="transmembrane region" description="Helical" evidence="10">
    <location>
        <begin position="726"/>
        <end position="745"/>
    </location>
</feature>
<dbReference type="Gene3D" id="3.40.50.720">
    <property type="entry name" value="NAD(P)-binding Rossmann-like Domain"/>
    <property type="match status" value="1"/>
</dbReference>
<dbReference type="InterPro" id="IPR005530">
    <property type="entry name" value="SPW"/>
</dbReference>
<protein>
    <submittedName>
        <fullName evidence="14">DNA polymerase III subunit epsilon</fullName>
    </submittedName>
</protein>
<evidence type="ECO:0000256" key="8">
    <source>
        <dbReference type="ARBA" id="ARBA00023157"/>
    </source>
</evidence>
<comment type="caution">
    <text evidence="14">The sequence shown here is derived from an EMBL/GenBank/DDBJ whole genome shotgun (WGS) entry which is preliminary data.</text>
</comment>
<feature type="transmembrane region" description="Helical" evidence="10">
    <location>
        <begin position="460"/>
        <end position="480"/>
    </location>
</feature>
<comment type="subcellular location">
    <subcellularLocation>
        <location evidence="1">Membrane</location>
        <topology evidence="1">Multi-pass membrane protein</topology>
    </subcellularLocation>
</comment>
<dbReference type="InterPro" id="IPR001509">
    <property type="entry name" value="Epimerase_deHydtase"/>
</dbReference>